<evidence type="ECO:0000256" key="7">
    <source>
        <dbReference type="RuleBase" id="RU363032"/>
    </source>
</evidence>
<evidence type="ECO:0000313" key="9">
    <source>
        <dbReference type="EMBL" id="MXY93717.1"/>
    </source>
</evidence>
<dbReference type="Pfam" id="PF00528">
    <property type="entry name" value="BPD_transp_1"/>
    <property type="match status" value="1"/>
</dbReference>
<dbReference type="GO" id="GO:0005886">
    <property type="term" value="C:plasma membrane"/>
    <property type="evidence" value="ECO:0007669"/>
    <property type="project" value="UniProtKB-SubCell"/>
</dbReference>
<dbReference type="PANTHER" id="PTHR43163">
    <property type="entry name" value="DIPEPTIDE TRANSPORT SYSTEM PERMEASE PROTEIN DPPB-RELATED"/>
    <property type="match status" value="1"/>
</dbReference>
<evidence type="ECO:0000259" key="8">
    <source>
        <dbReference type="PROSITE" id="PS50928"/>
    </source>
</evidence>
<comment type="subcellular location">
    <subcellularLocation>
        <location evidence="1 7">Cell membrane</location>
        <topology evidence="1 7">Multi-pass membrane protein</topology>
    </subcellularLocation>
</comment>
<dbReference type="AlphaFoldDB" id="A0A6B0YSY2"/>
<gene>
    <name evidence="9" type="ORF">F4Y42_09735</name>
</gene>
<keyword evidence="5 7" id="KW-1133">Transmembrane helix</keyword>
<dbReference type="PANTHER" id="PTHR43163:SF6">
    <property type="entry name" value="DIPEPTIDE TRANSPORT SYSTEM PERMEASE PROTEIN DPPB-RELATED"/>
    <property type="match status" value="1"/>
</dbReference>
<dbReference type="EMBL" id="VXRG01000081">
    <property type="protein sequence ID" value="MXY93717.1"/>
    <property type="molecule type" value="Genomic_DNA"/>
</dbReference>
<keyword evidence="6 7" id="KW-0472">Membrane</keyword>
<sequence>MRAFVIRRLLQALLVIFMVVTLVFFLIRVSGDPASLGVNLDPNRTPAEIKEEYEEIRRKMGLDKHPVIQYVVFWQRTLQLDFGHSFRYGVPTTTVIFERLPNSLRLGGAALVLGIVLGLPLGIVAALRRGSIVDTAATMGAVLGIVTPQFFLAIVLIIIFSVQLRLLPTSGVGTWKHLILPAVTLSTGLIATVARIARSGMLEALGQDYVRTARAKGLAERAVIFGHALRNGSLSVITVTLSSLPHLIGTVVVVEVVFSWPGVGNLMAQSVMARDYPVVFLDVILFSVLTVVTFLIMDLVYVMVDPRVRHR</sequence>
<proteinExistence type="inferred from homology"/>
<evidence type="ECO:0000256" key="5">
    <source>
        <dbReference type="ARBA" id="ARBA00022989"/>
    </source>
</evidence>
<evidence type="ECO:0000256" key="1">
    <source>
        <dbReference type="ARBA" id="ARBA00004651"/>
    </source>
</evidence>
<feature type="domain" description="ABC transmembrane type-1" evidence="8">
    <location>
        <begin position="100"/>
        <end position="297"/>
    </location>
</feature>
<protein>
    <submittedName>
        <fullName evidence="9">ABC transporter permease</fullName>
    </submittedName>
</protein>
<dbReference type="GO" id="GO:0055085">
    <property type="term" value="P:transmembrane transport"/>
    <property type="evidence" value="ECO:0007669"/>
    <property type="project" value="InterPro"/>
</dbReference>
<evidence type="ECO:0000256" key="3">
    <source>
        <dbReference type="ARBA" id="ARBA00022475"/>
    </source>
</evidence>
<dbReference type="PROSITE" id="PS50928">
    <property type="entry name" value="ABC_TM1"/>
    <property type="match status" value="1"/>
</dbReference>
<dbReference type="CDD" id="cd06261">
    <property type="entry name" value="TM_PBP2"/>
    <property type="match status" value="1"/>
</dbReference>
<evidence type="ECO:0000256" key="4">
    <source>
        <dbReference type="ARBA" id="ARBA00022692"/>
    </source>
</evidence>
<evidence type="ECO:0000256" key="6">
    <source>
        <dbReference type="ARBA" id="ARBA00023136"/>
    </source>
</evidence>
<dbReference type="InterPro" id="IPR045621">
    <property type="entry name" value="BPD_transp_1_N"/>
</dbReference>
<name>A0A6B0YSY2_9CHLR</name>
<dbReference type="Gene3D" id="1.10.3720.10">
    <property type="entry name" value="MetI-like"/>
    <property type="match status" value="1"/>
</dbReference>
<dbReference type="Pfam" id="PF19300">
    <property type="entry name" value="BPD_transp_1_N"/>
    <property type="match status" value="1"/>
</dbReference>
<dbReference type="InterPro" id="IPR000515">
    <property type="entry name" value="MetI-like"/>
</dbReference>
<comment type="caution">
    <text evidence="9">The sequence shown here is derived from an EMBL/GenBank/DDBJ whole genome shotgun (WGS) entry which is preliminary data.</text>
</comment>
<organism evidence="9">
    <name type="scientific">Caldilineaceae bacterium SB0664_bin_27</name>
    <dbReference type="NCBI Taxonomy" id="2605260"/>
    <lineage>
        <taxon>Bacteria</taxon>
        <taxon>Bacillati</taxon>
        <taxon>Chloroflexota</taxon>
        <taxon>Caldilineae</taxon>
        <taxon>Caldilineales</taxon>
        <taxon>Caldilineaceae</taxon>
    </lineage>
</organism>
<keyword evidence="2 7" id="KW-0813">Transport</keyword>
<feature type="transmembrane region" description="Helical" evidence="7">
    <location>
        <begin position="278"/>
        <end position="304"/>
    </location>
</feature>
<reference evidence="9" key="1">
    <citation type="submission" date="2019-09" db="EMBL/GenBank/DDBJ databases">
        <title>Characterisation of the sponge microbiome using genome-centric metagenomics.</title>
        <authorList>
            <person name="Engelberts J.P."/>
            <person name="Robbins S.J."/>
            <person name="De Goeij J.M."/>
            <person name="Aranda M."/>
            <person name="Bell S.C."/>
            <person name="Webster N.S."/>
        </authorList>
    </citation>
    <scope>NUCLEOTIDE SEQUENCE</scope>
    <source>
        <strain evidence="9">SB0664_bin_27</strain>
    </source>
</reference>
<dbReference type="SUPFAM" id="SSF161098">
    <property type="entry name" value="MetI-like"/>
    <property type="match status" value="1"/>
</dbReference>
<feature type="transmembrane region" description="Helical" evidence="7">
    <location>
        <begin position="234"/>
        <end position="258"/>
    </location>
</feature>
<comment type="similarity">
    <text evidence="7">Belongs to the binding-protein-dependent transport system permease family.</text>
</comment>
<evidence type="ECO:0000256" key="2">
    <source>
        <dbReference type="ARBA" id="ARBA00022448"/>
    </source>
</evidence>
<feature type="transmembrane region" description="Helical" evidence="7">
    <location>
        <begin position="139"/>
        <end position="166"/>
    </location>
</feature>
<accession>A0A6B0YSY2</accession>
<feature type="transmembrane region" description="Helical" evidence="7">
    <location>
        <begin position="106"/>
        <end position="127"/>
    </location>
</feature>
<keyword evidence="4 7" id="KW-0812">Transmembrane</keyword>
<feature type="transmembrane region" description="Helical" evidence="7">
    <location>
        <begin position="178"/>
        <end position="197"/>
    </location>
</feature>
<keyword evidence="3" id="KW-1003">Cell membrane</keyword>
<dbReference type="InterPro" id="IPR035906">
    <property type="entry name" value="MetI-like_sf"/>
</dbReference>